<keyword evidence="5" id="KW-0597">Phosphoprotein</keyword>
<dbReference type="Pfam" id="PF00155">
    <property type="entry name" value="Aminotran_1_2"/>
    <property type="match status" value="1"/>
</dbReference>
<keyword evidence="9" id="KW-0007">Acetylation</keyword>
<dbReference type="Gene3D" id="1.10.287.1970">
    <property type="match status" value="1"/>
</dbReference>
<dbReference type="CDD" id="cd00609">
    <property type="entry name" value="AAT_like"/>
    <property type="match status" value="1"/>
</dbReference>
<dbReference type="GO" id="GO:0004021">
    <property type="term" value="F:L-alanine:2-oxoglutarate aminotransferase activity"/>
    <property type="evidence" value="ECO:0007669"/>
    <property type="project" value="UniProtKB-EC"/>
</dbReference>
<dbReference type="InterPro" id="IPR015424">
    <property type="entry name" value="PyrdxlP-dep_Trfase"/>
</dbReference>
<dbReference type="PANTHER" id="PTHR11751:SF311">
    <property type="entry name" value="ALANINE AMINOTRANSFERASE 2"/>
    <property type="match status" value="1"/>
</dbReference>
<dbReference type="InterPro" id="IPR015422">
    <property type="entry name" value="PyrdxlP-dep_Trfase_small"/>
</dbReference>
<keyword evidence="7 20" id="KW-0808">Transferase</keyword>
<comment type="subcellular location">
    <subcellularLocation>
        <location evidence="2">Cytoplasm</location>
    </subcellularLocation>
</comment>
<protein>
    <recommendedName>
        <fullName evidence="15">Alanine aminotransferase 1</fullName>
        <ecNumber evidence="12">2.6.1.2</ecNumber>
    </recommendedName>
    <alternativeName>
        <fullName evidence="17">Glutamate pyruvate transaminase 1</fullName>
    </alternativeName>
    <alternativeName>
        <fullName evidence="16">Glutamic--alanine transaminase 1</fullName>
    </alternativeName>
    <alternativeName>
        <fullName evidence="18">Glutamic--pyruvic transaminase 1</fullName>
    </alternativeName>
</protein>
<evidence type="ECO:0000256" key="9">
    <source>
        <dbReference type="ARBA" id="ARBA00022990"/>
    </source>
</evidence>
<dbReference type="Gene3D" id="3.90.1150.10">
    <property type="entry name" value="Aspartate Aminotransferase, domain 1"/>
    <property type="match status" value="1"/>
</dbReference>
<evidence type="ECO:0000256" key="1">
    <source>
        <dbReference type="ARBA" id="ARBA00001933"/>
    </source>
</evidence>
<reference evidence="20 21" key="1">
    <citation type="submission" date="2019-09" db="EMBL/GenBank/DDBJ databases">
        <title>Bird 10,000 Genomes (B10K) Project - Family phase.</title>
        <authorList>
            <person name="Zhang G."/>
        </authorList>
    </citation>
    <scope>NUCLEOTIDE SEQUENCE [LARGE SCALE GENOMIC DNA]</scope>
    <source>
        <strain evidence="20">B10K-DU-002-43</strain>
        <tissue evidence="20">Muscle</tissue>
    </source>
</reference>
<name>A0A7L1ZL53_LEILU</name>
<comment type="pathway">
    <text evidence="10">Amino-acid degradation; L-alanine degradation via transaminase pathway; pyruvate from L-alanine: step 1/1.</text>
</comment>
<keyword evidence="6 20" id="KW-0032">Aminotransferase</keyword>
<dbReference type="InterPro" id="IPR004839">
    <property type="entry name" value="Aminotransferase_I/II_large"/>
</dbReference>
<dbReference type="GO" id="GO:0005737">
    <property type="term" value="C:cytoplasm"/>
    <property type="evidence" value="ECO:0007669"/>
    <property type="project" value="UniProtKB-SubCell"/>
</dbReference>
<dbReference type="Proteomes" id="UP000524007">
    <property type="component" value="Unassembled WGS sequence"/>
</dbReference>
<dbReference type="FunFam" id="3.90.1150.10:FF:000345">
    <property type="entry name" value="Alanine aminotransferase 2"/>
    <property type="match status" value="1"/>
</dbReference>
<evidence type="ECO:0000256" key="10">
    <source>
        <dbReference type="ARBA" id="ARBA00025708"/>
    </source>
</evidence>
<accession>A0A7L1ZL53</accession>
<evidence type="ECO:0000256" key="8">
    <source>
        <dbReference type="ARBA" id="ARBA00022898"/>
    </source>
</evidence>
<evidence type="ECO:0000256" key="13">
    <source>
        <dbReference type="ARBA" id="ARBA00047412"/>
    </source>
</evidence>
<dbReference type="FunFam" id="3.40.640.10:FF:000236">
    <property type="entry name" value="Alanine aminotransferase 2"/>
    <property type="match status" value="1"/>
</dbReference>
<proteinExistence type="inferred from homology"/>
<dbReference type="SUPFAM" id="SSF53383">
    <property type="entry name" value="PLP-dependent transferases"/>
    <property type="match status" value="1"/>
</dbReference>
<comment type="subunit">
    <text evidence="3">Homodimer.</text>
</comment>
<evidence type="ECO:0000313" key="21">
    <source>
        <dbReference type="Proteomes" id="UP000524007"/>
    </source>
</evidence>
<feature type="non-terminal residue" evidence="20">
    <location>
        <position position="1"/>
    </location>
</feature>
<dbReference type="GO" id="GO:0042853">
    <property type="term" value="P:L-alanine catabolic process"/>
    <property type="evidence" value="ECO:0007669"/>
    <property type="project" value="UniProtKB-UniPathway"/>
</dbReference>
<comment type="cofactor">
    <cofactor evidence="1">
        <name>pyridoxal 5'-phosphate</name>
        <dbReference type="ChEBI" id="CHEBI:597326"/>
    </cofactor>
</comment>
<evidence type="ECO:0000256" key="4">
    <source>
        <dbReference type="ARBA" id="ARBA00022490"/>
    </source>
</evidence>
<feature type="domain" description="Aminotransferase class I/classII large" evidence="19">
    <location>
        <begin position="124"/>
        <end position="354"/>
    </location>
</feature>
<dbReference type="PANTHER" id="PTHR11751">
    <property type="entry name" value="ALANINE AMINOTRANSFERASE"/>
    <property type="match status" value="1"/>
</dbReference>
<evidence type="ECO:0000256" key="17">
    <source>
        <dbReference type="ARBA" id="ARBA00080231"/>
    </source>
</evidence>
<evidence type="ECO:0000256" key="12">
    <source>
        <dbReference type="ARBA" id="ARBA00026106"/>
    </source>
</evidence>
<keyword evidence="4" id="KW-0963">Cytoplasm</keyword>
<dbReference type="AlphaFoldDB" id="A0A7L1ZL53"/>
<evidence type="ECO:0000256" key="14">
    <source>
        <dbReference type="ARBA" id="ARBA00059280"/>
    </source>
</evidence>
<evidence type="ECO:0000256" key="5">
    <source>
        <dbReference type="ARBA" id="ARBA00022553"/>
    </source>
</evidence>
<organism evidence="20 21">
    <name type="scientific">Leiothrix lutea</name>
    <name type="common">Red-billed leiothrix</name>
    <name type="synonym">Sylvia lutea</name>
    <dbReference type="NCBI Taxonomy" id="36275"/>
    <lineage>
        <taxon>Eukaryota</taxon>
        <taxon>Metazoa</taxon>
        <taxon>Chordata</taxon>
        <taxon>Craniata</taxon>
        <taxon>Vertebrata</taxon>
        <taxon>Euteleostomi</taxon>
        <taxon>Archelosauria</taxon>
        <taxon>Archosauria</taxon>
        <taxon>Dinosauria</taxon>
        <taxon>Saurischia</taxon>
        <taxon>Theropoda</taxon>
        <taxon>Coelurosauria</taxon>
        <taxon>Aves</taxon>
        <taxon>Neognathae</taxon>
        <taxon>Neoaves</taxon>
        <taxon>Telluraves</taxon>
        <taxon>Australaves</taxon>
        <taxon>Passeriformes</taxon>
        <taxon>Sylvioidea</taxon>
        <taxon>Leiothrichidae</taxon>
        <taxon>Leiothrix</taxon>
    </lineage>
</organism>
<evidence type="ECO:0000256" key="7">
    <source>
        <dbReference type="ARBA" id="ARBA00022679"/>
    </source>
</evidence>
<evidence type="ECO:0000256" key="2">
    <source>
        <dbReference type="ARBA" id="ARBA00004496"/>
    </source>
</evidence>
<evidence type="ECO:0000259" key="19">
    <source>
        <dbReference type="Pfam" id="PF00155"/>
    </source>
</evidence>
<evidence type="ECO:0000256" key="3">
    <source>
        <dbReference type="ARBA" id="ARBA00011738"/>
    </source>
</evidence>
<evidence type="ECO:0000256" key="15">
    <source>
        <dbReference type="ARBA" id="ARBA00074120"/>
    </source>
</evidence>
<evidence type="ECO:0000256" key="6">
    <source>
        <dbReference type="ARBA" id="ARBA00022576"/>
    </source>
</evidence>
<comment type="similarity">
    <text evidence="11">Belongs to the class-I pyridoxal-phosphate-dependent aminotransferase family. Alanine aminotransferase subfamily.</text>
</comment>
<dbReference type="GO" id="GO:0030170">
    <property type="term" value="F:pyridoxal phosphate binding"/>
    <property type="evidence" value="ECO:0007669"/>
    <property type="project" value="InterPro"/>
</dbReference>
<dbReference type="InterPro" id="IPR045088">
    <property type="entry name" value="ALAT1/2-like"/>
</dbReference>
<evidence type="ECO:0000256" key="18">
    <source>
        <dbReference type="ARBA" id="ARBA00082842"/>
    </source>
</evidence>
<dbReference type="EC" id="2.6.1.2" evidence="12"/>
<dbReference type="EMBL" id="VXBY01000558">
    <property type="protein sequence ID" value="NXP34378.1"/>
    <property type="molecule type" value="Genomic_DNA"/>
</dbReference>
<dbReference type="FunFam" id="1.10.287.1970:FF:000001">
    <property type="entry name" value="Alanine aminotransferase 2"/>
    <property type="match status" value="1"/>
</dbReference>
<comment type="caution">
    <text evidence="20">The sequence shown here is derived from an EMBL/GenBank/DDBJ whole genome shotgun (WGS) entry which is preliminary data.</text>
</comment>
<evidence type="ECO:0000256" key="16">
    <source>
        <dbReference type="ARBA" id="ARBA00076222"/>
    </source>
</evidence>
<feature type="non-terminal residue" evidence="20">
    <location>
        <position position="517"/>
    </location>
</feature>
<dbReference type="InterPro" id="IPR015421">
    <property type="entry name" value="PyrdxlP-dep_Trfase_major"/>
</dbReference>
<sequence>CGRGPGGCRGGRTDMALRCAASLAAGRQPRGPRREGAMRWSSAAKPSAVKINEKASREKILTLESMNPQVKAVEYAVRGPIVLKAGEIEKELRKGIKKPFTEVIKANIGDAHAMGQRPITFLRQVVALCTYPNLLDSPSFPEDAKERARRILQGCGGNSLGSYTASQGINCIREDVASYIERRDGGVPADPDNIYLTTGASDGISAILKILVSGGGKSRTGVMIPIPQYPLYSAAISELDAIQVNYYLDEENCWALNVNELRRALNEAKAYCNPKVLCIINPGNPTGQVQNRKCIEDVIHFAWEEKLFLLADEVYQDNVYSEGCQFHSFKKILYEMGPEYYNNVELASFHSTSKGYMGDSAKLYQCFIWGSPFETSSFLPVLLLLLGMCPTEHLPFKQEKESVLNNLAKKAKLTEDMFNKIPGVHCNPLQGAMYAFPRIFIPSKAIEEAKAHKMAPDMFYCMKLLEETGICVVPGSGFGQREGTYHFRMTILPPVEKLKILLEKVKDFHIKFLEKYA</sequence>
<evidence type="ECO:0000256" key="11">
    <source>
        <dbReference type="ARBA" id="ARBA00025785"/>
    </source>
</evidence>
<comment type="catalytic activity">
    <reaction evidence="13">
        <text>L-alanine + 2-oxoglutarate = pyruvate + L-glutamate</text>
        <dbReference type="Rhea" id="RHEA:19453"/>
        <dbReference type="ChEBI" id="CHEBI:15361"/>
        <dbReference type="ChEBI" id="CHEBI:16810"/>
        <dbReference type="ChEBI" id="CHEBI:29985"/>
        <dbReference type="ChEBI" id="CHEBI:57972"/>
        <dbReference type="EC" id="2.6.1.2"/>
    </reaction>
</comment>
<dbReference type="Gene3D" id="3.40.640.10">
    <property type="entry name" value="Type I PLP-dependent aspartate aminotransferase-like (Major domain)"/>
    <property type="match status" value="1"/>
</dbReference>
<keyword evidence="8" id="KW-0663">Pyridoxal phosphate</keyword>
<keyword evidence="21" id="KW-1185">Reference proteome</keyword>
<dbReference type="UniPathway" id="UPA00528">
    <property type="reaction ID" value="UER00586"/>
</dbReference>
<gene>
    <name evidence="20" type="primary">Gpt2_0</name>
    <name evidence="20" type="ORF">LEILUT_R12271</name>
</gene>
<evidence type="ECO:0000313" key="20">
    <source>
        <dbReference type="EMBL" id="NXP34378.1"/>
    </source>
</evidence>
<comment type="function">
    <text evidence="14">Catalyzes the reversible transamination between alanine and 2-oxoglutarate to form pyruvate and glutamate. Participates in cellular nitrogen metabolism and also in liver gluconeogenesis starting with precursors transported from skeletal muscles.</text>
</comment>